<dbReference type="FunFam" id="3.80.10.10:FF:000041">
    <property type="entry name" value="LRR receptor-like serine/threonine-protein kinase ERECTA"/>
    <property type="match status" value="2"/>
</dbReference>
<evidence type="ECO:0000256" key="10">
    <source>
        <dbReference type="ARBA" id="ARBA00023170"/>
    </source>
</evidence>
<evidence type="ECO:0000256" key="2">
    <source>
        <dbReference type="ARBA" id="ARBA00009592"/>
    </source>
</evidence>
<dbReference type="PRINTS" id="PR00019">
    <property type="entry name" value="LEURICHRPT"/>
</dbReference>
<dbReference type="Pfam" id="PF00560">
    <property type="entry name" value="LRR_1"/>
    <property type="match status" value="5"/>
</dbReference>
<evidence type="ECO:0000256" key="12">
    <source>
        <dbReference type="SAM" id="SignalP"/>
    </source>
</evidence>
<comment type="similarity">
    <text evidence="2">Belongs to the RLP family.</text>
</comment>
<keyword evidence="5" id="KW-0812">Transmembrane</keyword>
<dbReference type="PANTHER" id="PTHR48063">
    <property type="entry name" value="LRR RECEPTOR-LIKE KINASE"/>
    <property type="match status" value="1"/>
</dbReference>
<dbReference type="AlphaFoldDB" id="A0A6A6KD93"/>
<dbReference type="Proteomes" id="UP000467840">
    <property type="component" value="Chromosome 3"/>
</dbReference>
<dbReference type="Pfam" id="PF08263">
    <property type="entry name" value="LRRNT_2"/>
    <property type="match status" value="1"/>
</dbReference>
<keyword evidence="9" id="KW-0472">Membrane</keyword>
<dbReference type="InterPro" id="IPR013210">
    <property type="entry name" value="LRR_N_plant-typ"/>
</dbReference>
<feature type="signal peptide" evidence="12">
    <location>
        <begin position="1"/>
        <end position="27"/>
    </location>
</feature>
<keyword evidence="11" id="KW-0325">Glycoprotein</keyword>
<evidence type="ECO:0000259" key="13">
    <source>
        <dbReference type="Pfam" id="PF08263"/>
    </source>
</evidence>
<evidence type="ECO:0000256" key="3">
    <source>
        <dbReference type="ARBA" id="ARBA00022475"/>
    </source>
</evidence>
<comment type="subcellular location">
    <subcellularLocation>
        <location evidence="1">Cell membrane</location>
        <topology evidence="1">Single-pass type I membrane protein</topology>
    </subcellularLocation>
</comment>
<keyword evidence="3" id="KW-1003">Cell membrane</keyword>
<feature type="domain" description="Disease resistance R13L4/SHOC-2-like LRR" evidence="14">
    <location>
        <begin position="339"/>
        <end position="486"/>
    </location>
</feature>
<evidence type="ECO:0000256" key="6">
    <source>
        <dbReference type="ARBA" id="ARBA00022729"/>
    </source>
</evidence>
<proteinExistence type="inferred from homology"/>
<dbReference type="GO" id="GO:0005886">
    <property type="term" value="C:plasma membrane"/>
    <property type="evidence" value="ECO:0007669"/>
    <property type="project" value="UniProtKB-SubCell"/>
</dbReference>
<keyword evidence="10" id="KW-0675">Receptor</keyword>
<dbReference type="Pfam" id="PF23598">
    <property type="entry name" value="LRR_14"/>
    <property type="match status" value="1"/>
</dbReference>
<protein>
    <submittedName>
        <fullName evidence="15">Uncharacterized protein</fullName>
    </submittedName>
</protein>
<keyword evidence="7" id="KW-0677">Repeat</keyword>
<evidence type="ECO:0000313" key="15">
    <source>
        <dbReference type="EMBL" id="KAF2286394.1"/>
    </source>
</evidence>
<accession>A0A6A6KD93</accession>
<gene>
    <name evidence="15" type="ORF">GH714_016676</name>
</gene>
<dbReference type="InterPro" id="IPR001611">
    <property type="entry name" value="Leu-rich_rpt"/>
</dbReference>
<dbReference type="InterPro" id="IPR055414">
    <property type="entry name" value="LRR_R13L4/SHOC2-like"/>
</dbReference>
<dbReference type="Pfam" id="PF13855">
    <property type="entry name" value="LRR_8"/>
    <property type="match status" value="2"/>
</dbReference>
<dbReference type="InterPro" id="IPR003591">
    <property type="entry name" value="Leu-rich_rpt_typical-subtyp"/>
</dbReference>
<dbReference type="PANTHER" id="PTHR48063:SF29">
    <property type="entry name" value="LRR RECEPTOR-LIKE KINASE FAMILY PROTEIN"/>
    <property type="match status" value="1"/>
</dbReference>
<evidence type="ECO:0000256" key="1">
    <source>
        <dbReference type="ARBA" id="ARBA00004251"/>
    </source>
</evidence>
<dbReference type="FunFam" id="3.80.10.10:FF:000095">
    <property type="entry name" value="LRR receptor-like serine/threonine-protein kinase GSO1"/>
    <property type="match status" value="1"/>
</dbReference>
<evidence type="ECO:0000313" key="16">
    <source>
        <dbReference type="Proteomes" id="UP000467840"/>
    </source>
</evidence>
<sequence length="745" mass="82562">MANMKISSQHRLLLSFYLFSLFVYPEAVKVTYNSNNFSAGCIEIEIKALLEFKQGLEDPSGRLSSWVGENCCQWDGVGCSRQKGNVIQIDLRNSYNLTYPEYVMFGSEAEAYERSSLSGKISPSLLNLKYLSYLDLSKNNFQGIQIPSFFGSLRELKYLNLSHASFAGMIPPHLGNLSNLQYLDLFPYSYTNVDSKSLWVSDLNWLSRLSSLRYLNLGNANLSLASNNWLQAINMLPSLLELHLPGCDIRNLPKSLPNVNFTSLRVLDLNNNYFTSSLPPWFFNVSTLVDLNLANSEINGTILNDAWRNFCNMQALDLSFNGFSGEFLGSLSKCSNISLKVLRLRYNSFSGHIPESLGNFRSLRCLQLSGNSFLGPIPASIEKLPFLEELDLSSNKLSGAIPESIGQLSALSYLDLSMNSWEGTVSEIHFLKLKHLKCFSLSSVNQSLAFSGRNEWVPPFSLQVIFIKDCRVGPTFPAWLGTQKELVSITLIGVGISGTIPGWFWKQSPKIRWLELQNNQLSGMLPKSLNFSLGAIRVDLSSNLLKGTLPLCSNVQSVSFSNNKFSGLIPQTIGQEMSMSQILELSGNSLSGNIPSSLNKMKKLTTLDLSSNQLSGKIYTQWKGLDELNTIDLSQNNLSGGIPSSMCSLPQLQVMKLSSNYLSGELSLSLQHCTNLSTLDLGDNKFTGKIPDWIGDRLLSMSILNLRDNMFNGSIPEALCGLPALHILDLAHNNLSGPILPVWAI</sequence>
<keyword evidence="4" id="KW-0433">Leucine-rich repeat</keyword>
<comment type="caution">
    <text evidence="15">The sequence shown here is derived from an EMBL/GenBank/DDBJ whole genome shotgun (WGS) entry which is preliminary data.</text>
</comment>
<dbReference type="SUPFAM" id="SSF52047">
    <property type="entry name" value="RNI-like"/>
    <property type="match status" value="2"/>
</dbReference>
<reference evidence="15 16" key="1">
    <citation type="journal article" date="2020" name="Mol. Plant">
        <title>The Chromosome-Based Rubber Tree Genome Provides New Insights into Spurge Genome Evolution and Rubber Biosynthesis.</title>
        <authorList>
            <person name="Liu J."/>
            <person name="Shi C."/>
            <person name="Shi C.C."/>
            <person name="Li W."/>
            <person name="Zhang Q.J."/>
            <person name="Zhang Y."/>
            <person name="Li K."/>
            <person name="Lu H.F."/>
            <person name="Shi C."/>
            <person name="Zhu S.T."/>
            <person name="Xiao Z.Y."/>
            <person name="Nan H."/>
            <person name="Yue Y."/>
            <person name="Zhu X.G."/>
            <person name="Wu Y."/>
            <person name="Hong X.N."/>
            <person name="Fan G.Y."/>
            <person name="Tong Y."/>
            <person name="Zhang D."/>
            <person name="Mao C.L."/>
            <person name="Liu Y.L."/>
            <person name="Hao S.J."/>
            <person name="Liu W.Q."/>
            <person name="Lv M.Q."/>
            <person name="Zhang H.B."/>
            <person name="Liu Y."/>
            <person name="Hu-Tang G.R."/>
            <person name="Wang J.P."/>
            <person name="Wang J.H."/>
            <person name="Sun Y.H."/>
            <person name="Ni S.B."/>
            <person name="Chen W.B."/>
            <person name="Zhang X.C."/>
            <person name="Jiao Y.N."/>
            <person name="Eichler E.E."/>
            <person name="Li G.H."/>
            <person name="Liu X."/>
            <person name="Gao L.Z."/>
        </authorList>
    </citation>
    <scope>NUCLEOTIDE SEQUENCE [LARGE SCALE GENOMIC DNA]</scope>
    <source>
        <strain evidence="16">cv. GT1</strain>
        <tissue evidence="15">Leaf</tissue>
    </source>
</reference>
<dbReference type="InterPro" id="IPR032675">
    <property type="entry name" value="LRR_dom_sf"/>
</dbReference>
<evidence type="ECO:0000256" key="7">
    <source>
        <dbReference type="ARBA" id="ARBA00022737"/>
    </source>
</evidence>
<dbReference type="InterPro" id="IPR046956">
    <property type="entry name" value="RLP23-like"/>
</dbReference>
<evidence type="ECO:0000259" key="14">
    <source>
        <dbReference type="Pfam" id="PF23598"/>
    </source>
</evidence>
<dbReference type="Gene3D" id="3.80.10.10">
    <property type="entry name" value="Ribonuclease Inhibitor"/>
    <property type="match status" value="3"/>
</dbReference>
<name>A0A6A6KD93_HEVBR</name>
<organism evidence="15 16">
    <name type="scientific">Hevea brasiliensis</name>
    <name type="common">Para rubber tree</name>
    <name type="synonym">Siphonia brasiliensis</name>
    <dbReference type="NCBI Taxonomy" id="3981"/>
    <lineage>
        <taxon>Eukaryota</taxon>
        <taxon>Viridiplantae</taxon>
        <taxon>Streptophyta</taxon>
        <taxon>Embryophyta</taxon>
        <taxon>Tracheophyta</taxon>
        <taxon>Spermatophyta</taxon>
        <taxon>Magnoliopsida</taxon>
        <taxon>eudicotyledons</taxon>
        <taxon>Gunneridae</taxon>
        <taxon>Pentapetalae</taxon>
        <taxon>rosids</taxon>
        <taxon>fabids</taxon>
        <taxon>Malpighiales</taxon>
        <taxon>Euphorbiaceae</taxon>
        <taxon>Crotonoideae</taxon>
        <taxon>Micrandreae</taxon>
        <taxon>Hevea</taxon>
    </lineage>
</organism>
<dbReference type="EMBL" id="JAAGAX010000017">
    <property type="protein sequence ID" value="KAF2286394.1"/>
    <property type="molecule type" value="Genomic_DNA"/>
</dbReference>
<evidence type="ECO:0000256" key="4">
    <source>
        <dbReference type="ARBA" id="ARBA00022614"/>
    </source>
</evidence>
<keyword evidence="6 12" id="KW-0732">Signal</keyword>
<evidence type="ECO:0000256" key="5">
    <source>
        <dbReference type="ARBA" id="ARBA00022692"/>
    </source>
</evidence>
<evidence type="ECO:0000256" key="8">
    <source>
        <dbReference type="ARBA" id="ARBA00022989"/>
    </source>
</evidence>
<feature type="domain" description="Leucine-rich repeat-containing N-terminal plant-type" evidence="13">
    <location>
        <begin position="45"/>
        <end position="80"/>
    </location>
</feature>
<keyword evidence="8" id="KW-1133">Transmembrane helix</keyword>
<dbReference type="SMART" id="SM00369">
    <property type="entry name" value="LRR_TYP"/>
    <property type="match status" value="8"/>
</dbReference>
<evidence type="ECO:0000256" key="11">
    <source>
        <dbReference type="ARBA" id="ARBA00023180"/>
    </source>
</evidence>
<evidence type="ECO:0000256" key="9">
    <source>
        <dbReference type="ARBA" id="ARBA00023136"/>
    </source>
</evidence>
<keyword evidence="16" id="KW-1185">Reference proteome</keyword>
<feature type="chain" id="PRO_5025597337" evidence="12">
    <location>
        <begin position="28"/>
        <end position="745"/>
    </location>
</feature>